<dbReference type="KEGG" id="ebz:J7S26_07270"/>
<keyword evidence="6" id="KW-1185">Reference proteome</keyword>
<dbReference type="InterPro" id="IPR001672">
    <property type="entry name" value="G6P_Isomerase"/>
</dbReference>
<dbReference type="PANTHER" id="PTHR11469:SF1">
    <property type="entry name" value="GLUCOSE-6-PHOSPHATE ISOMERASE"/>
    <property type="match status" value="1"/>
</dbReference>
<dbReference type="EMBL" id="WPCR01000006">
    <property type="protein sequence ID" value="NHM14244.1"/>
    <property type="molecule type" value="Genomic_DNA"/>
</dbReference>
<dbReference type="RefSeq" id="WP_166339444.1">
    <property type="nucleotide sequence ID" value="NZ_CP072829.1"/>
</dbReference>
<dbReference type="PANTHER" id="PTHR11469">
    <property type="entry name" value="GLUCOSE-6-PHOSPHATE ISOMERASE"/>
    <property type="match status" value="1"/>
</dbReference>
<keyword evidence="2" id="KW-0324">Glycolysis</keyword>
<organism evidence="5 7">
    <name type="scientific">Xiamenia xianingshaonis</name>
    <dbReference type="NCBI Taxonomy" id="2682776"/>
    <lineage>
        <taxon>Bacteria</taxon>
        <taxon>Bacillati</taxon>
        <taxon>Actinomycetota</taxon>
        <taxon>Coriobacteriia</taxon>
        <taxon>Eggerthellales</taxon>
        <taxon>Eggerthellaceae</taxon>
        <taxon>Xiamenia</taxon>
    </lineage>
</organism>
<evidence type="ECO:0000313" key="7">
    <source>
        <dbReference type="Proteomes" id="UP000671910"/>
    </source>
</evidence>
<evidence type="ECO:0000313" key="6">
    <source>
        <dbReference type="Proteomes" id="UP000636394"/>
    </source>
</evidence>
<dbReference type="Proteomes" id="UP000636394">
    <property type="component" value="Unassembled WGS sequence"/>
</dbReference>
<evidence type="ECO:0000256" key="3">
    <source>
        <dbReference type="ARBA" id="ARBA00023235"/>
    </source>
</evidence>
<dbReference type="GO" id="GO:0005829">
    <property type="term" value="C:cytosol"/>
    <property type="evidence" value="ECO:0007669"/>
    <property type="project" value="TreeGrafter"/>
</dbReference>
<sequence>MSNTVETLVSQRVASRVRAKDATLYAFSEEAQACAENFMGWTTLASEPPCPVASIQAFADEAVEQGIRHVILVSQGGSFQAPATISAFNQIGVGCDNRVAFHTLDSDSPVCVRELFASIDPATTLAIIASKSGGTIEPRLLFGVVRRHLEEALGAEATLSRLVAITDPGSALEAQATSEGWRAIFSGEPTVGGRYSALSVFGLVTAALIGIDVQRFVDRAAEAERRCAEDSADNPALDLAAFLYDAYVDGRDKLLYLAPPEGRMLCPWIEQLVAESVGKHGQGILPMIESDPLLLSCDRGDSTVVVYDAPTTFEDDRADFQEGLSCIDGAVPRRDYRFESVYDLAEQFIMWEYAVAMTGHLMQVCPFDQPDVALAKALVLDVLRDGAPEAAYTEPAFDGARPGVIEMRQSPQFADCTSVRDSLVALLSSAEPGDYVAIDAFLPFVGEDRLNAMEKMRHDIAEVLGVASCVEIGPRYLHSTGQLQKGGKNNGVVLVLSADETNDIALPAEADSLGVLAKSQATGDFLALQDRGRRVVHLHLPDNASVTLRMLAQLVCTAVAAASIGRELGVTE</sequence>
<keyword evidence="1" id="KW-0312">Gluconeogenesis</keyword>
<dbReference type="InterPro" id="IPR046348">
    <property type="entry name" value="SIS_dom_sf"/>
</dbReference>
<dbReference type="GO" id="GO:0048029">
    <property type="term" value="F:monosaccharide binding"/>
    <property type="evidence" value="ECO:0007669"/>
    <property type="project" value="TreeGrafter"/>
</dbReference>
<dbReference type="GO" id="GO:0097367">
    <property type="term" value="F:carbohydrate derivative binding"/>
    <property type="evidence" value="ECO:0007669"/>
    <property type="project" value="InterPro"/>
</dbReference>
<dbReference type="GO" id="GO:0006094">
    <property type="term" value="P:gluconeogenesis"/>
    <property type="evidence" value="ECO:0007669"/>
    <property type="project" value="UniProtKB-KW"/>
</dbReference>
<dbReference type="Pfam" id="PF00342">
    <property type="entry name" value="PGI"/>
    <property type="match status" value="1"/>
</dbReference>
<name>A0A9E6SU45_9ACTN</name>
<gene>
    <name evidence="4" type="ORF">GMI68_05600</name>
    <name evidence="5" type="ORF">J7S26_07270</name>
</gene>
<dbReference type="GO" id="GO:0004347">
    <property type="term" value="F:glucose-6-phosphate isomerase activity"/>
    <property type="evidence" value="ECO:0007669"/>
    <property type="project" value="InterPro"/>
</dbReference>
<keyword evidence="3 5" id="KW-0413">Isomerase</keyword>
<dbReference type="EMBL" id="CP072829">
    <property type="protein sequence ID" value="QTU84145.1"/>
    <property type="molecule type" value="Genomic_DNA"/>
</dbReference>
<dbReference type="Proteomes" id="UP000671910">
    <property type="component" value="Chromosome"/>
</dbReference>
<dbReference type="AlphaFoldDB" id="A0A9E6SU45"/>
<dbReference type="SUPFAM" id="SSF53697">
    <property type="entry name" value="SIS domain"/>
    <property type="match status" value="1"/>
</dbReference>
<dbReference type="Gene3D" id="3.40.50.10490">
    <property type="entry name" value="Glucose-6-phosphate isomerase like protein, domain 1"/>
    <property type="match status" value="3"/>
</dbReference>
<evidence type="ECO:0000313" key="5">
    <source>
        <dbReference type="EMBL" id="QTU84145.1"/>
    </source>
</evidence>
<reference evidence="5" key="2">
    <citation type="submission" date="2021-04" db="EMBL/GenBank/DDBJ databases">
        <title>Novel species in family Eggerthellaceae.</title>
        <authorList>
            <person name="Zhang G."/>
        </authorList>
    </citation>
    <scope>NUCLEOTIDE SEQUENCE</scope>
    <source>
        <strain evidence="5">Zg-886</strain>
    </source>
</reference>
<dbReference type="GO" id="GO:0006096">
    <property type="term" value="P:glycolytic process"/>
    <property type="evidence" value="ECO:0007669"/>
    <property type="project" value="UniProtKB-KW"/>
</dbReference>
<evidence type="ECO:0000256" key="2">
    <source>
        <dbReference type="ARBA" id="ARBA00023152"/>
    </source>
</evidence>
<protein>
    <submittedName>
        <fullName evidence="5">Glucose-6-phosphate isomerase</fullName>
    </submittedName>
</protein>
<dbReference type="GO" id="GO:0051156">
    <property type="term" value="P:glucose 6-phosphate metabolic process"/>
    <property type="evidence" value="ECO:0007669"/>
    <property type="project" value="TreeGrafter"/>
</dbReference>
<proteinExistence type="predicted"/>
<accession>A0A9E6SU45</accession>
<dbReference type="PROSITE" id="PS51463">
    <property type="entry name" value="P_GLUCOSE_ISOMERASE_3"/>
    <property type="match status" value="1"/>
</dbReference>
<reference evidence="4 6" key="1">
    <citation type="submission" date="2019-11" db="EMBL/GenBank/DDBJ databases">
        <title>Eggerthellaceae novel genus isolated from the rectal contents of marmort.</title>
        <authorList>
            <person name="Zhang G."/>
        </authorList>
    </citation>
    <scope>NUCLEOTIDE SEQUENCE [LARGE SCALE GENOMIC DNA]</scope>
    <source>
        <strain evidence="6">zg-886</strain>
        <strain evidence="4">Zg-886</strain>
    </source>
</reference>
<evidence type="ECO:0000256" key="1">
    <source>
        <dbReference type="ARBA" id="ARBA00022432"/>
    </source>
</evidence>
<evidence type="ECO:0000313" key="4">
    <source>
        <dbReference type="EMBL" id="NHM14244.1"/>
    </source>
</evidence>